<dbReference type="Proteomes" id="UP000238348">
    <property type="component" value="Chromosome"/>
</dbReference>
<accession>A0A2L0F6Y4</accession>
<name>A0A2L0F6Y4_SORCE</name>
<gene>
    <name evidence="1" type="ORF">SOCE26_088380</name>
</gene>
<proteinExistence type="predicted"/>
<evidence type="ECO:0000313" key="1">
    <source>
        <dbReference type="EMBL" id="AUX47320.1"/>
    </source>
</evidence>
<protein>
    <recommendedName>
        <fullName evidence="3">Alpha-ketoglutarate-dependent dioxygenase AlkB-like domain-containing protein</fullName>
    </recommendedName>
</protein>
<evidence type="ECO:0000313" key="2">
    <source>
        <dbReference type="Proteomes" id="UP000238348"/>
    </source>
</evidence>
<dbReference type="RefSeq" id="WP_234022988.1">
    <property type="nucleotide sequence ID" value="NZ_CP012673.1"/>
</dbReference>
<dbReference type="PANTHER" id="PTHR31212:SF5">
    <property type="entry name" value="ISOCHORISMATASE FAMILY PROTEIN FAMILY (AFU_ORTHOLOGUE AFUA_3G14500)"/>
    <property type="match status" value="1"/>
</dbReference>
<dbReference type="AlphaFoldDB" id="A0A2L0F6Y4"/>
<reference evidence="1 2" key="1">
    <citation type="submission" date="2015-09" db="EMBL/GenBank/DDBJ databases">
        <title>Sorangium comparison.</title>
        <authorList>
            <person name="Zaburannyi N."/>
            <person name="Bunk B."/>
            <person name="Overmann J."/>
            <person name="Mueller R."/>
        </authorList>
    </citation>
    <scope>NUCLEOTIDE SEQUENCE [LARGE SCALE GENOMIC DNA]</scope>
    <source>
        <strain evidence="1 2">So ce26</strain>
    </source>
</reference>
<sequence length="130" mass="15011">MDDDASPRREVPRLVAIQGERAPDGAVPLYRHPADEQPELRAFTPAVDRIRREVERRVGHPLNHCLLQLYRTGRDWISEHSDKTLDRPRLRRRRLPPRLRSAQLPHLAGARRRRVSAGRAVYFVNGSISS</sequence>
<organism evidence="1 2">
    <name type="scientific">Sorangium cellulosum</name>
    <name type="common">Polyangium cellulosum</name>
    <dbReference type="NCBI Taxonomy" id="56"/>
    <lineage>
        <taxon>Bacteria</taxon>
        <taxon>Pseudomonadati</taxon>
        <taxon>Myxococcota</taxon>
        <taxon>Polyangia</taxon>
        <taxon>Polyangiales</taxon>
        <taxon>Polyangiaceae</taxon>
        <taxon>Sorangium</taxon>
    </lineage>
</organism>
<dbReference type="GO" id="GO:0051213">
    <property type="term" value="F:dioxygenase activity"/>
    <property type="evidence" value="ECO:0007669"/>
    <property type="project" value="InterPro"/>
</dbReference>
<dbReference type="InterPro" id="IPR037151">
    <property type="entry name" value="AlkB-like_sf"/>
</dbReference>
<dbReference type="GO" id="GO:0006307">
    <property type="term" value="P:DNA alkylation repair"/>
    <property type="evidence" value="ECO:0007669"/>
    <property type="project" value="InterPro"/>
</dbReference>
<dbReference type="EMBL" id="CP012673">
    <property type="protein sequence ID" value="AUX47320.1"/>
    <property type="molecule type" value="Genomic_DNA"/>
</dbReference>
<dbReference type="InterPro" id="IPR032854">
    <property type="entry name" value="ALKBH3"/>
</dbReference>
<dbReference type="PANTHER" id="PTHR31212">
    <property type="entry name" value="ALPHA-KETOGLUTARATE-DEPENDENT DIOXYGENASE ALKB HOMOLOG 3"/>
    <property type="match status" value="1"/>
</dbReference>
<evidence type="ECO:0008006" key="3">
    <source>
        <dbReference type="Google" id="ProtNLM"/>
    </source>
</evidence>
<dbReference type="SUPFAM" id="SSF51197">
    <property type="entry name" value="Clavaminate synthase-like"/>
    <property type="match status" value="1"/>
</dbReference>
<dbReference type="Gene3D" id="2.60.120.590">
    <property type="entry name" value="Alpha-ketoglutarate-dependent dioxygenase AlkB-like"/>
    <property type="match status" value="1"/>
</dbReference>